<name>A0A2P6Q3X0_ROSCH</name>
<dbReference type="EMBL" id="PDCK01000043">
    <property type="protein sequence ID" value="PRQ28839.1"/>
    <property type="molecule type" value="Genomic_DNA"/>
</dbReference>
<protein>
    <submittedName>
        <fullName evidence="1">Uncharacterized protein</fullName>
    </submittedName>
</protein>
<evidence type="ECO:0000313" key="2">
    <source>
        <dbReference type="Proteomes" id="UP000238479"/>
    </source>
</evidence>
<accession>A0A2P6Q3X0</accession>
<comment type="caution">
    <text evidence="1">The sequence shown here is derived from an EMBL/GenBank/DDBJ whole genome shotgun (WGS) entry which is preliminary data.</text>
</comment>
<dbReference type="Proteomes" id="UP000238479">
    <property type="component" value="Chromosome 5"/>
</dbReference>
<dbReference type="AlphaFoldDB" id="A0A2P6Q3X0"/>
<evidence type="ECO:0000313" key="1">
    <source>
        <dbReference type="EMBL" id="PRQ28839.1"/>
    </source>
</evidence>
<keyword evidence="2" id="KW-1185">Reference proteome</keyword>
<organism evidence="1 2">
    <name type="scientific">Rosa chinensis</name>
    <name type="common">China rose</name>
    <dbReference type="NCBI Taxonomy" id="74649"/>
    <lineage>
        <taxon>Eukaryota</taxon>
        <taxon>Viridiplantae</taxon>
        <taxon>Streptophyta</taxon>
        <taxon>Embryophyta</taxon>
        <taxon>Tracheophyta</taxon>
        <taxon>Spermatophyta</taxon>
        <taxon>Magnoliopsida</taxon>
        <taxon>eudicotyledons</taxon>
        <taxon>Gunneridae</taxon>
        <taxon>Pentapetalae</taxon>
        <taxon>rosids</taxon>
        <taxon>fabids</taxon>
        <taxon>Rosales</taxon>
        <taxon>Rosaceae</taxon>
        <taxon>Rosoideae</taxon>
        <taxon>Rosoideae incertae sedis</taxon>
        <taxon>Rosa</taxon>
    </lineage>
</organism>
<gene>
    <name evidence="1" type="ORF">RchiOBHm_Chr5g0007341</name>
</gene>
<dbReference type="Gramene" id="PRQ28839">
    <property type="protein sequence ID" value="PRQ28839"/>
    <property type="gene ID" value="RchiOBHm_Chr5g0007341"/>
</dbReference>
<proteinExistence type="predicted"/>
<reference evidence="1 2" key="1">
    <citation type="journal article" date="2018" name="Nat. Genet.">
        <title>The Rosa genome provides new insights in the design of modern roses.</title>
        <authorList>
            <person name="Bendahmane M."/>
        </authorList>
    </citation>
    <scope>NUCLEOTIDE SEQUENCE [LARGE SCALE GENOMIC DNA]</scope>
    <source>
        <strain evidence="2">cv. Old Blush</strain>
    </source>
</reference>
<sequence>MLGRMTMWSKVFSLREGYAMAEPSFRAKVQLAVKAATCASFAILFLGTAPLLVRVVKTEREVAKRFEAALFPEEEETE</sequence>